<dbReference type="InterPro" id="IPR001304">
    <property type="entry name" value="C-type_lectin-like"/>
</dbReference>
<dbReference type="SMART" id="SM00034">
    <property type="entry name" value="CLECT"/>
    <property type="match status" value="2"/>
</dbReference>
<dbReference type="Pfam" id="PF00059">
    <property type="entry name" value="Lectin_C"/>
    <property type="match status" value="3"/>
</dbReference>
<dbReference type="PROSITE" id="PS50041">
    <property type="entry name" value="C_TYPE_LECTIN_2"/>
    <property type="match status" value="3"/>
</dbReference>
<dbReference type="EMBL" id="AFYH01258059">
    <property type="status" value="NOT_ANNOTATED_CDS"/>
    <property type="molecule type" value="Genomic_DNA"/>
</dbReference>
<dbReference type="EMBL" id="AFYH01258060">
    <property type="status" value="NOT_ANNOTATED_CDS"/>
    <property type="molecule type" value="Genomic_DNA"/>
</dbReference>
<feature type="domain" description="C-type lectin" evidence="1">
    <location>
        <begin position="150"/>
        <end position="261"/>
    </location>
</feature>
<dbReference type="InterPro" id="IPR016187">
    <property type="entry name" value="CTDL_fold"/>
</dbReference>
<evidence type="ECO:0000313" key="2">
    <source>
        <dbReference type="Ensembl" id="ENSLACP00000002916.1"/>
    </source>
</evidence>
<feature type="domain" description="C-type lectin" evidence="1">
    <location>
        <begin position="269"/>
        <end position="342"/>
    </location>
</feature>
<dbReference type="CDD" id="cd00037">
    <property type="entry name" value="CLECT"/>
    <property type="match status" value="1"/>
</dbReference>
<dbReference type="EMBL" id="AFYH01258058">
    <property type="status" value="NOT_ANNOTATED_CDS"/>
    <property type="molecule type" value="Genomic_DNA"/>
</dbReference>
<dbReference type="InterPro" id="IPR016186">
    <property type="entry name" value="C-type_lectin-like/link_sf"/>
</dbReference>
<organism evidence="2 3">
    <name type="scientific">Latimeria chalumnae</name>
    <name type="common">Coelacanth</name>
    <dbReference type="NCBI Taxonomy" id="7897"/>
    <lineage>
        <taxon>Eukaryota</taxon>
        <taxon>Metazoa</taxon>
        <taxon>Chordata</taxon>
        <taxon>Craniata</taxon>
        <taxon>Vertebrata</taxon>
        <taxon>Euteleostomi</taxon>
        <taxon>Coelacanthiformes</taxon>
        <taxon>Coelacanthidae</taxon>
        <taxon>Latimeria</taxon>
    </lineage>
</organism>
<feature type="domain" description="C-type lectin" evidence="1">
    <location>
        <begin position="19"/>
        <end position="128"/>
    </location>
</feature>
<dbReference type="eggNOG" id="KOG4297">
    <property type="taxonomic scope" value="Eukaryota"/>
</dbReference>
<reference evidence="3" key="1">
    <citation type="submission" date="2011-08" db="EMBL/GenBank/DDBJ databases">
        <title>The draft genome of Latimeria chalumnae.</title>
        <authorList>
            <person name="Di Palma F."/>
            <person name="Alfoldi J."/>
            <person name="Johnson J."/>
            <person name="Berlin A."/>
            <person name="Gnerre S."/>
            <person name="Jaffe D."/>
            <person name="MacCallum I."/>
            <person name="Young S."/>
            <person name="Walker B.J."/>
            <person name="Lander E."/>
            <person name="Lindblad-Toh K."/>
        </authorList>
    </citation>
    <scope>NUCLEOTIDE SEQUENCE [LARGE SCALE GENOMIC DNA]</scope>
    <source>
        <strain evidence="3">Wild caught</strain>
    </source>
</reference>
<dbReference type="InParanoid" id="H2ZZU5"/>
<dbReference type="PANTHER" id="PTHR45784:SF5">
    <property type="entry name" value="C-TYPE LECTIN DOMAIN FAMILY 20 MEMBER A-RELATED"/>
    <property type="match status" value="1"/>
</dbReference>
<dbReference type="SUPFAM" id="SSF56436">
    <property type="entry name" value="C-type lectin-like"/>
    <property type="match status" value="3"/>
</dbReference>
<reference evidence="2" key="3">
    <citation type="submission" date="2025-09" db="UniProtKB">
        <authorList>
            <consortium name="Ensembl"/>
        </authorList>
    </citation>
    <scope>IDENTIFICATION</scope>
</reference>
<dbReference type="Proteomes" id="UP000008672">
    <property type="component" value="Unassembled WGS sequence"/>
</dbReference>
<sequence>AQPTAIYFIKTALCILLNHHDKIFHFMEKDLTWPEAQSYCRTHHKDLVSIHSKEEVNTILKEYTYKNISASFLWIGLQENASKDQWLWTSGETVNFYNWGFRQPNKFKMHEHCVLMSPSGEQHDYPCNNPRYTFYFVCFSGSQSSGEMKYHYIKEKKSWFGARDTCRERYTDLVSITSQQELEKIRNITGGKKVWIGLYQNPWRWSNGDESSFQYWDTNEPNNRADICVGMWLKSLPNKRGRHRNEIGKWADFGCNTSQTYFLCYEDIYIFVQESLTWPDAQNYCRTHHKDLVSIHSKEEVKLLLEKLGEVGANFAWIGLQENANKDQWLWTSGETVNFYNW</sequence>
<dbReference type="Ensembl" id="ENSLACT00000002940.1">
    <property type="protein sequence ID" value="ENSLACP00000002916.1"/>
    <property type="gene ID" value="ENSLACG00000002607.1"/>
</dbReference>
<dbReference type="GeneTree" id="ENSGT01150000286973"/>
<dbReference type="HOGENOM" id="CLU_061186_0_0_1"/>
<dbReference type="PANTHER" id="PTHR45784">
    <property type="entry name" value="C-TYPE LECTIN DOMAIN FAMILY 20 MEMBER A-RELATED"/>
    <property type="match status" value="1"/>
</dbReference>
<proteinExistence type="predicted"/>
<protein>
    <recommendedName>
        <fullName evidence="1">C-type lectin domain-containing protein</fullName>
    </recommendedName>
</protein>
<evidence type="ECO:0000313" key="3">
    <source>
        <dbReference type="Proteomes" id="UP000008672"/>
    </source>
</evidence>
<dbReference type="AlphaFoldDB" id="H2ZZU5"/>
<keyword evidence="3" id="KW-1185">Reference proteome</keyword>
<accession>H2ZZU5</accession>
<reference evidence="2" key="2">
    <citation type="submission" date="2025-08" db="UniProtKB">
        <authorList>
            <consortium name="Ensembl"/>
        </authorList>
    </citation>
    <scope>IDENTIFICATION</scope>
</reference>
<name>H2ZZU5_LATCH</name>
<evidence type="ECO:0000259" key="1">
    <source>
        <dbReference type="PROSITE" id="PS50041"/>
    </source>
</evidence>
<dbReference type="OMA" id="NEDCLHG"/>
<dbReference type="Gene3D" id="3.10.100.10">
    <property type="entry name" value="Mannose-Binding Protein A, subunit A"/>
    <property type="match status" value="3"/>
</dbReference>